<evidence type="ECO:0000259" key="2">
    <source>
        <dbReference type="Pfam" id="PF25810"/>
    </source>
</evidence>
<dbReference type="Pfam" id="PF25810">
    <property type="entry name" value="TMEM218_N"/>
    <property type="match status" value="1"/>
</dbReference>
<evidence type="ECO:0000256" key="1">
    <source>
        <dbReference type="SAM" id="Phobius"/>
    </source>
</evidence>
<dbReference type="InterPro" id="IPR057973">
    <property type="entry name" value="TMEM218_N"/>
</dbReference>
<protein>
    <submittedName>
        <fullName evidence="3">Hypotheticial protein</fullName>
    </submittedName>
</protein>
<proteinExistence type="evidence at transcript level"/>
<accession>C1LES5</accession>
<organism evidence="3">
    <name type="scientific">Schistosoma japonicum</name>
    <name type="common">Blood fluke</name>
    <dbReference type="NCBI Taxonomy" id="6182"/>
    <lineage>
        <taxon>Eukaryota</taxon>
        <taxon>Metazoa</taxon>
        <taxon>Spiralia</taxon>
        <taxon>Lophotrochozoa</taxon>
        <taxon>Platyhelminthes</taxon>
        <taxon>Trematoda</taxon>
        <taxon>Digenea</taxon>
        <taxon>Strigeidida</taxon>
        <taxon>Schistosomatoidea</taxon>
        <taxon>Schistosomatidae</taxon>
        <taxon>Schistosoma</taxon>
    </lineage>
</organism>
<feature type="domain" description="Transmembrane protein 218 N-terminal" evidence="2">
    <location>
        <begin position="2"/>
        <end position="29"/>
    </location>
</feature>
<keyword evidence="1" id="KW-0472">Membrane</keyword>
<keyword evidence="1" id="KW-1133">Transmembrane helix</keyword>
<dbReference type="EMBL" id="FN317472">
    <property type="protein sequence ID" value="CAX73203.1"/>
    <property type="molecule type" value="mRNA"/>
</dbReference>
<sequence length="62" mass="7088">MATVLGVGPGVFILCMLWTATTIVCLLISYRETRSNIPVGDNFCGFTYHPKRRKSRDKRRKI</sequence>
<reference evidence="3" key="2">
    <citation type="submission" date="2009-03" db="EMBL/GenBank/DDBJ databases">
        <authorList>
            <person name="Gang L."/>
        </authorList>
    </citation>
    <scope>NUCLEOTIDE SEQUENCE</scope>
    <source>
        <strain evidence="3">Anhui</strain>
    </source>
</reference>
<evidence type="ECO:0000313" key="3">
    <source>
        <dbReference type="EMBL" id="CAX73203.1"/>
    </source>
</evidence>
<feature type="transmembrane region" description="Helical" evidence="1">
    <location>
        <begin position="6"/>
        <end position="28"/>
    </location>
</feature>
<reference evidence="3" key="1">
    <citation type="journal article" date="2009" name="Nature">
        <title>The Schistosoma japonicum genome reveals features of host-parasite interplay.</title>
        <authorList>
            <person name="Liu F."/>
            <person name="Zhou Y."/>
            <person name="Wang Z.Q."/>
            <person name="Lu G."/>
            <person name="Zheng H."/>
            <person name="Brindley P.J."/>
            <person name="McManus D.P."/>
            <person name="Blair D."/>
            <person name="Zhang Q.H."/>
            <person name="Zhong Y."/>
            <person name="Wang S."/>
            <person name="Han Z.G."/>
            <person name="Chen Z."/>
        </authorList>
    </citation>
    <scope>NUCLEOTIDE SEQUENCE</scope>
    <source>
        <strain evidence="3">Anhui</strain>
    </source>
</reference>
<keyword evidence="1" id="KW-0812">Transmembrane</keyword>
<name>C1LES5_SCHJA</name>
<dbReference type="AlphaFoldDB" id="C1LES5"/>